<protein>
    <submittedName>
        <fullName evidence="1">Uncharacterized protein</fullName>
    </submittedName>
</protein>
<dbReference type="Proteomes" id="UP000029922">
    <property type="component" value="Unassembled WGS sequence"/>
</dbReference>
<reference evidence="1 2" key="1">
    <citation type="journal article" date="2014" name="Genome Announc.">
        <title>Draft genome sequences of eight enterohepatic helicobacter species isolated from both laboratory and wild rodents.</title>
        <authorList>
            <person name="Sheh A."/>
            <person name="Shen Z."/>
            <person name="Fox J.G."/>
        </authorList>
    </citation>
    <scope>NUCLEOTIDE SEQUENCE [LARGE SCALE GENOMIC DNA]</scope>
    <source>
        <strain evidence="1 2">ST1</strain>
    </source>
</reference>
<dbReference type="AlphaFoldDB" id="A0A4U8TEE8"/>
<evidence type="ECO:0000313" key="1">
    <source>
        <dbReference type="EMBL" id="TLD98405.1"/>
    </source>
</evidence>
<organism evidence="1 2">
    <name type="scientific">Helicobacter muridarum</name>
    <dbReference type="NCBI Taxonomy" id="216"/>
    <lineage>
        <taxon>Bacteria</taxon>
        <taxon>Pseudomonadati</taxon>
        <taxon>Campylobacterota</taxon>
        <taxon>Epsilonproteobacteria</taxon>
        <taxon>Campylobacterales</taxon>
        <taxon>Helicobacteraceae</taxon>
        <taxon>Helicobacter</taxon>
    </lineage>
</organism>
<evidence type="ECO:0000313" key="2">
    <source>
        <dbReference type="Proteomes" id="UP000029922"/>
    </source>
</evidence>
<dbReference type="EMBL" id="JRPD02000031">
    <property type="protein sequence ID" value="TLD98405.1"/>
    <property type="molecule type" value="Genomic_DNA"/>
</dbReference>
<sequence length="150" mass="17396">MNILSWIFFHHLLYWLMLWGGGVEPSEHNSIKNNPIIPTNIAQSQTKDIIIKRNGNVHKIYLKIPLFCIPIINKHISYSVRLDLIYSDAHGEWIGNFIQWTKIMLLIVPIEMGLSLHSLDSTKSSNSTSPIMFDDEFLRQDDLVTHKNKQ</sequence>
<comment type="caution">
    <text evidence="1">The sequence shown here is derived from an EMBL/GenBank/DDBJ whole genome shotgun (WGS) entry which is preliminary data.</text>
</comment>
<dbReference type="OrthoDB" id="9983335at2"/>
<accession>A0A4U8TEE8</accession>
<gene>
    <name evidence="1" type="ORF">LS73_008940</name>
</gene>
<name>A0A4U8TEE8_9HELI</name>
<proteinExistence type="predicted"/>